<evidence type="ECO:0000256" key="3">
    <source>
        <dbReference type="ARBA" id="ARBA00022448"/>
    </source>
</evidence>
<dbReference type="InterPro" id="IPR000152">
    <property type="entry name" value="EGF-type_Asp/Asn_hydroxyl_site"/>
</dbReference>
<keyword evidence="35" id="KW-1185">Reference proteome</keyword>
<keyword evidence="19" id="KW-0472">Membrane</keyword>
<keyword evidence="14" id="KW-0967">Endosome</keyword>
<feature type="domain" description="CUB" evidence="33">
    <location>
        <begin position="1877"/>
        <end position="1989"/>
    </location>
</feature>
<feature type="domain" description="CUB" evidence="33">
    <location>
        <begin position="1412"/>
        <end position="1527"/>
    </location>
</feature>
<feature type="domain" description="CUB" evidence="33">
    <location>
        <begin position="2362"/>
        <end position="2474"/>
    </location>
</feature>
<evidence type="ECO:0000313" key="36">
    <source>
        <dbReference type="RefSeq" id="XP_033787166.1"/>
    </source>
</evidence>
<feature type="domain" description="CUB" evidence="33">
    <location>
        <begin position="2243"/>
        <end position="2360"/>
    </location>
</feature>
<feature type="domain" description="CUB" evidence="33">
    <location>
        <begin position="2596"/>
        <end position="2712"/>
    </location>
</feature>
<evidence type="ECO:0000256" key="4">
    <source>
        <dbReference type="ARBA" id="ARBA00022475"/>
    </source>
</evidence>
<evidence type="ECO:0000256" key="18">
    <source>
        <dbReference type="ARBA" id="ARBA00023098"/>
    </source>
</evidence>
<keyword evidence="15" id="KW-0378">Hydrolase</keyword>
<evidence type="ECO:0000256" key="23">
    <source>
        <dbReference type="ARBA" id="ARBA00023221"/>
    </source>
</evidence>
<dbReference type="InterPro" id="IPR013032">
    <property type="entry name" value="EGF-like_CS"/>
</dbReference>
<evidence type="ECO:0000256" key="20">
    <source>
        <dbReference type="ARBA" id="ARBA00023157"/>
    </source>
</evidence>
<evidence type="ECO:0000256" key="30">
    <source>
        <dbReference type="PROSITE-ProRule" id="PRU00059"/>
    </source>
</evidence>
<protein>
    <recommendedName>
        <fullName evidence="27">Cubilin</fullName>
    </recommendedName>
</protein>
<keyword evidence="10" id="KW-0165">Cleavage on pair of basic residues</keyword>
<dbReference type="FunCoup" id="A0A6P8QKB4">
    <property type="interactions" value="131"/>
</dbReference>
<keyword evidence="12 32" id="KW-0732">Signal</keyword>
<evidence type="ECO:0000259" key="34">
    <source>
        <dbReference type="PROSITE" id="PS50026"/>
    </source>
</evidence>
<dbReference type="PROSITE" id="PS01187">
    <property type="entry name" value="EGF_CA"/>
    <property type="match status" value="3"/>
</dbReference>
<dbReference type="GO" id="GO:0005765">
    <property type="term" value="C:lysosomal membrane"/>
    <property type="evidence" value="ECO:0007669"/>
    <property type="project" value="UniProtKB-SubCell"/>
</dbReference>
<feature type="domain" description="CUB" evidence="33">
    <location>
        <begin position="2118"/>
        <end position="2239"/>
    </location>
</feature>
<dbReference type="FunFam" id="2.60.120.290:FF:000047">
    <property type="entry name" value="Cubilin"/>
    <property type="match status" value="1"/>
</dbReference>
<dbReference type="PROSITE" id="PS50026">
    <property type="entry name" value="EGF_3"/>
    <property type="match status" value="5"/>
</dbReference>
<dbReference type="FunFam" id="2.10.25.10:FF:000260">
    <property type="entry name" value="Notch receptor 4"/>
    <property type="match status" value="1"/>
</dbReference>
<dbReference type="SMART" id="SM00179">
    <property type="entry name" value="EGF_CA"/>
    <property type="match status" value="7"/>
</dbReference>
<keyword evidence="8" id="KW-0846">Cobalamin</keyword>
<evidence type="ECO:0000256" key="24">
    <source>
        <dbReference type="ARBA" id="ARBA00023228"/>
    </source>
</evidence>
<evidence type="ECO:0000256" key="32">
    <source>
        <dbReference type="SAM" id="SignalP"/>
    </source>
</evidence>
<comment type="caution">
    <text evidence="31">Lacks conserved residue(s) required for the propagation of feature annotation.</text>
</comment>
<feature type="domain" description="CUB" evidence="33">
    <location>
        <begin position="3058"/>
        <end position="3171"/>
    </location>
</feature>
<feature type="domain" description="CUB" evidence="33">
    <location>
        <begin position="482"/>
        <end position="596"/>
    </location>
</feature>
<dbReference type="InterPro" id="IPR049883">
    <property type="entry name" value="NOTCH1_EGF-like"/>
</dbReference>
<feature type="domain" description="CUB" evidence="33">
    <location>
        <begin position="2945"/>
        <end position="3056"/>
    </location>
</feature>
<dbReference type="GO" id="GO:0008203">
    <property type="term" value="P:cholesterol metabolic process"/>
    <property type="evidence" value="ECO:0007669"/>
    <property type="project" value="UniProtKB-KW"/>
</dbReference>
<feature type="domain" description="EGF-like" evidence="34">
    <location>
        <begin position="135"/>
        <end position="171"/>
    </location>
</feature>
<feature type="chain" id="PRO_5027665034" description="Cubilin" evidence="32">
    <location>
        <begin position="27"/>
        <end position="3643"/>
    </location>
</feature>
<evidence type="ECO:0000256" key="19">
    <source>
        <dbReference type="ARBA" id="ARBA00023136"/>
    </source>
</evidence>
<dbReference type="PANTHER" id="PTHR24251">
    <property type="entry name" value="OVOCHYMASE-RELATED"/>
    <property type="match status" value="1"/>
</dbReference>
<sequence length="3643" mass="399171">MEGNRLHRSCLPWVWGILLILSGLKCELEEHGPRRMKRNIYEEQPRISSESGNLVFYTGSTKNIEFKPGSYGRIKVNEDDLTEVLIQVRKNKEDIIELKRNGAGIPQNVSNQLNQLNSKVMALESRFQNLEQTFWRKACDSNPCQNSGTCINLLDAFLCLCTSNWKGAFCSEDVNECQLYASMPLGCQNGATCVNTQGSFSCACAAEWYGPHCTSKYDDCQGGSQSLCEHGICLDSHRVQPGQPKYSCVCDAGWMSPTGSAACTVDVDECNGPDRRCSQNPPVQCFNTPGSYYCGACPTGWQGNGYSCQDINECEINNGGCSVAPLVQCMNTMGSYHCGPCPPGYRGDGRRCAQVDVCSVNNGGCHPLASCAPSPEGSPTPVCICPPGYSGSGYGSVGCTPVSDICQRRNPCVNGQCIATMSGYICLCDPGWTSTNCTENINECSSNPCQNGGSCVDGINGYFCNCTNTWTGPQCQTPQQVCGGYLRGLSGTFSYPNNPGSDQYDHQVSCAWVVHVVPGKILRIFFPFFHLEERNGCIGDFLQIHDGGSASEFMIGKYCGTSIPTELFSTHNSLYFWFHSDHSVNAGGFTVAWESREPECGSELTATYGSINSPGYPGNYPTSRDCYWTISTTPGLLITFAFGTLSIEHHDSCNNDYLEIRDGLLPQDSVLGRFCSSGSPSPVQTTGPYAWIHFHSDSIVTDRGFHITYTTSPSDSGCGGNYTDSKGVIISPNWPNPHTSNKQCVYIITQPTNEKIYLNFTHLELENHSGCSWNYIEVRDGSTEMDPLFERYCGSTVPAPITSTSNSLWLRFRSAASATGARFRAVYQVACGGQHSGEGVIRSPYYPRSYPHEKTCEWIITQPEGNVAHLSFITFNIQNSTSCGSNYVEVRDGSSADSHLIGKYCGLAVPLPAQSTQRSLYVKFQTDSSITNYGFMARFSSAEQSCGETLTASQGIIISPGHTTHYPHGINCTWFITVQPGYLIRLMFTAFHLEHSINCLFDYLEIYNNDTVDPRSKLGRYCGRSIPPSITSSDNTMTLLFVTDANLAYTGFSANYISIDASRACDEDLTDASGVLTSPNYPNNYPNSRECVYRITVEFNKQIRLNFTQFILERKFFSVCTADYVEIRDGGYHTSPLLGRYCGRTIPPVVVSHSNRLWIQFKSDSSITTSGFQAHWDGTLTGCGGTLTTASGGFTSPNYPMPYYHSSECYWLLKTSAGSLLEIQFVEFHLEGSTFCNQDYLAIYNGNSSNAQLLAKLCGSVVPRPIRSTANALFVKLRTDSSMAYGGFLATYSHRCQGIVIANRSQGVLESSDYPHHYPANQHCNWTIQVTSGNTVSYSFTTFDVEALFNCSYDYLKLYNGPNTQSNLIGTFCGNGIPPSGNTTGTSLHVVFHSDSSYSGNGFQMLWHVNGCGGDLRGATGSFNSPGYPNKYPDNKECVWYIETIPGSSIQLIIHEFSIEFHPTCNYDILEIYGGPDLTSPRLAQLCAPRSAGNPLQVSSTGNTITVRFKTDEYVSGKGFNATWEELPGGCGGVFQASSGEIHSPNYPSSYNNNTDCTWTIRVDFGHRVLLNFSDFDIEPHHACKYDSVTVFDGENGEAPLLARLCGGDHPSAIISSQNTMYIRLNSDSSVQHRGFSARFTEACGSFIITDSIGAALSSPLYPARYPNNQNCSWIIQAQEPFNHVTLSFTDFTIENRNQKCLTDYVEILDGDNLDAPIRGRYCGSTLPHPVTSFGNALVLNFVSDTFSSAKGFRVTYTASSSACGGTFHMETGAFNSPSYPDAYPPNVECIWNILSSPGNRVQLSFIAFQLQSSENCVSDYVEIREGNATGQLVGKFCGSSLPDNFTSVAAHILWVKFVSDGSVTDLGFRATFSHLFGNNIVGTGGQIASPLWPRNYPHRSNYLWVINVNASQVIRVRVLEMDIEEHYSCIYDKLRFYEGPNIHSHLIGTHCGISLPAPFLSFSSSITIQFLTDSSVSRPGFLLEWYAVDTSAGPFPTIAPGACGGILMTGEMPSFLFSPSWPNAYGNHIECKWVIRAPESTVELNILALDIESHSSCNYDKLIIRDGDNALAPELITVCGRELPGPIRSTGDAMFIEFTTDYSVTGGGFNSSYHKGCGGYLHANRGLISSPGHPQHYHANLNCTWHAVVTSGFIIAVHFQPIFQIQNYGASCDSGDYIELKNGVDDSSPPLGSSGGSGRFCGIDPPSSMHTTDNQLFVRFISDSNNEGQGFKLMYEAKSLACGGNIYVSDYNPTGYITSPNYPNNYPQSVDCIWIITVPNGEAVQLNFTDRFDIGPSSNCNSSYLELRDGADSSAMMIAKLCGNDLPGRQKSSGTILYLRFRTDSSTTHVGFSVIYSIVMCGGTIVGQSGIIQSPGYPTQNYLDNSLCEWYLHGLTGHYLIISFDALNLQDTPDCLSDYLEIREYNASGRLLGKYCSNSIPSAVETSDSFAYIKFVSDGSVNALGFRLQFQASLEECGGDLNAAVGTFSSPNYPNLYPHNRACEWRITVQDGRRVTLTINDLRIQEHQSCDNDYVAIYNGFRLHSPSLQRLCGNVDSGTEVKSSGNMMKVIFVSDGSVSNGGFSVTYTSSDDAVCGGTLLDSGGNFTSPGYNRTGNYSSKLNCEWIIQNPNSDNSSIYISFQDLHLQYHQNCQYDHLEFRLDNADGELIARVCGTTKPSVPLAIFASQVWVLFTTDSLVEDTGFHASYQFTNCGGIQRGEMGTILSPNYPEHYDSLSHCSWLLEAPEGHTITLTFTFFEIEYHIHCLWDSVTILNGGSPSSPIIGQYCGTTSPGTIKSGSNKLVVIFNSDNSAQRKGFFATWTTDSLGCGGLIHSDSGTIKSPNWPENFPANSRCTWTVRAHESKHLMITFNNNFQIPDSSGQCQRSYVKVWRGTTEGDEALLATGCGSTAPEPVLAPTSAITAVFQSQNSQGRGFSASFTSQCGKNITASFGRIISPNYPDQYNNNLNCSYIIDAGSEAFVILQFQSFDLESSTDCFNDGVKIFSGSSAIGSLISKRCGTTIPGPVSTRGPMLLYFYSDSATVGYGFEAKYNVLPCGGTFNRSYGTVGSPTHSFTDYHNNMNCSYLITAQNNKVVELKFNQFDLEVSPDCVFDYVAVYDGPNINATSLGKFCGNVLPPVLKSINTSLLLVFRTDSSTTRGGWRASYRQTLGTQQGCGGFLTNSRGNFGSPDSDFDGKYDKYLDCVWTIGAPVNKKLNLTFSTFALEAHSSGSCVYDFVKVYDGADTTAELVGTFCGSVLPEPLLSISNFLTVRFVSDSVVEREGFNATYTTVDILCGGMYYATSMPQTTASPYFPNAYPPFTDCIWTIDAPPQENVKIEVQTFHLQPNPDCSQNYLEFTDFPLGDQGQAHRFCGNEDLTIPDFFSYGRTAVVVFKSEAYLNANGLNFTFQIAGCSREYNQAFGYLKSPGWPGKYPHSVECIIILRAPENHTISLFFNSFNLETNVNCYDFLEVRNGSDASSSLLGKHCGTALPNPIFPKNRALYLYFKSDSSFNHHGYEITWTSSRTGCGGVLYGDRGSFTSPEYPGTYGNNTDCEWNIEAPLGRTVTVIFDFISIDDPGDCSNNYLKLYNVPNVNIPAAGPYCGAATDIVPFIASSHRVLIKFHAEYPVLPSSFRLIWNS</sequence>
<keyword evidence="20 31" id="KW-1015">Disulfide bond</keyword>
<keyword evidence="22" id="KW-0325">Glycoprotein</keyword>
<dbReference type="FunFam" id="2.60.120.290:FF:000003">
    <property type="entry name" value="Neuropilin"/>
    <property type="match status" value="3"/>
</dbReference>
<feature type="disulfide bond" evidence="30">
    <location>
        <begin position="3058"/>
        <end position="3085"/>
    </location>
</feature>
<keyword evidence="23" id="KW-0753">Steroid metabolism</keyword>
<dbReference type="Proteomes" id="UP000515159">
    <property type="component" value="Chromosome 2"/>
</dbReference>
<feature type="domain" description="CUB" evidence="33">
    <location>
        <begin position="1531"/>
        <end position="1643"/>
    </location>
</feature>
<dbReference type="GO" id="GO:0008233">
    <property type="term" value="F:peptidase activity"/>
    <property type="evidence" value="ECO:0007669"/>
    <property type="project" value="UniProtKB-KW"/>
</dbReference>
<dbReference type="SMART" id="SM00181">
    <property type="entry name" value="EGF"/>
    <property type="match status" value="8"/>
</dbReference>
<dbReference type="InterPro" id="IPR035914">
    <property type="entry name" value="Sperma_CUB_dom_sf"/>
</dbReference>
<feature type="domain" description="CUB" evidence="33">
    <location>
        <begin position="3416"/>
        <end position="3527"/>
    </location>
</feature>
<dbReference type="CDD" id="cd22201">
    <property type="entry name" value="cubilin_NTD"/>
    <property type="match status" value="1"/>
</dbReference>
<dbReference type="FunFam" id="2.60.120.290:FF:000045">
    <property type="entry name" value="Cubilin"/>
    <property type="match status" value="1"/>
</dbReference>
<evidence type="ECO:0000256" key="7">
    <source>
        <dbReference type="ARBA" id="ARBA00022553"/>
    </source>
</evidence>
<dbReference type="SUPFAM" id="SSF49854">
    <property type="entry name" value="Spermadhesin, CUB domain"/>
    <property type="match status" value="27"/>
</dbReference>
<evidence type="ECO:0000313" key="35">
    <source>
        <dbReference type="Proteomes" id="UP000515159"/>
    </source>
</evidence>
<organism evidence="35 36">
    <name type="scientific">Geotrypetes seraphini</name>
    <name type="common">Gaboon caecilian</name>
    <name type="synonym">Caecilia seraphini</name>
    <dbReference type="NCBI Taxonomy" id="260995"/>
    <lineage>
        <taxon>Eukaryota</taxon>
        <taxon>Metazoa</taxon>
        <taxon>Chordata</taxon>
        <taxon>Craniata</taxon>
        <taxon>Vertebrata</taxon>
        <taxon>Euteleostomi</taxon>
        <taxon>Amphibia</taxon>
        <taxon>Gymnophiona</taxon>
        <taxon>Geotrypetes</taxon>
    </lineage>
</organism>
<evidence type="ECO:0000256" key="11">
    <source>
        <dbReference type="ARBA" id="ARBA00022723"/>
    </source>
</evidence>
<keyword evidence="5 31" id="KW-0245">EGF-like domain</keyword>
<feature type="domain" description="CUB" evidence="33">
    <location>
        <begin position="3531"/>
        <end position="3643"/>
    </location>
</feature>
<feature type="domain" description="CUB" evidence="33">
    <location>
        <begin position="946"/>
        <end position="1059"/>
    </location>
</feature>
<dbReference type="GO" id="GO:0016324">
    <property type="term" value="C:apical plasma membrane"/>
    <property type="evidence" value="ECO:0007669"/>
    <property type="project" value="UniProtKB-ARBA"/>
</dbReference>
<dbReference type="RefSeq" id="XP_033787166.1">
    <property type="nucleotide sequence ID" value="XM_033931275.1"/>
</dbReference>
<feature type="domain" description="CUB" evidence="33">
    <location>
        <begin position="2004"/>
        <end position="2117"/>
    </location>
</feature>
<evidence type="ECO:0000256" key="28">
    <source>
        <dbReference type="ARBA" id="ARBA00049611"/>
    </source>
</evidence>
<evidence type="ECO:0000256" key="29">
    <source>
        <dbReference type="ARBA" id="ARBA00049703"/>
    </source>
</evidence>
<evidence type="ECO:0000256" key="25">
    <source>
        <dbReference type="ARBA" id="ARBA00023285"/>
    </source>
</evidence>
<reference evidence="36" key="1">
    <citation type="submission" date="2025-08" db="UniProtKB">
        <authorList>
            <consortium name="RefSeq"/>
        </authorList>
    </citation>
    <scope>IDENTIFICATION</scope>
</reference>
<keyword evidence="3" id="KW-0813">Transport</keyword>
<dbReference type="GeneID" id="117354210"/>
<dbReference type="PROSITE" id="PS01180">
    <property type="entry name" value="CUB"/>
    <property type="match status" value="27"/>
</dbReference>
<dbReference type="OrthoDB" id="6022136at2759"/>
<evidence type="ECO:0000256" key="14">
    <source>
        <dbReference type="ARBA" id="ARBA00022753"/>
    </source>
</evidence>
<evidence type="ECO:0000256" key="15">
    <source>
        <dbReference type="ARBA" id="ARBA00022801"/>
    </source>
</evidence>
<keyword evidence="24" id="KW-0458">Lysosome</keyword>
<evidence type="ECO:0000256" key="16">
    <source>
        <dbReference type="ARBA" id="ARBA00022837"/>
    </source>
</evidence>
<dbReference type="GO" id="GO:0015031">
    <property type="term" value="P:protein transport"/>
    <property type="evidence" value="ECO:0007669"/>
    <property type="project" value="UniProtKB-KW"/>
</dbReference>
<feature type="domain" description="CUB" evidence="33">
    <location>
        <begin position="600"/>
        <end position="712"/>
    </location>
</feature>
<evidence type="ECO:0000259" key="33">
    <source>
        <dbReference type="PROSITE" id="PS01180"/>
    </source>
</evidence>
<dbReference type="InParanoid" id="A0A6P8QKB4"/>
<feature type="domain" description="CUB" evidence="33">
    <location>
        <begin position="2714"/>
        <end position="2826"/>
    </location>
</feature>
<feature type="disulfide bond" evidence="31">
    <location>
        <begin position="161"/>
        <end position="170"/>
    </location>
</feature>
<evidence type="ECO:0000256" key="9">
    <source>
        <dbReference type="ARBA" id="ARBA00022670"/>
    </source>
</evidence>
<evidence type="ECO:0000256" key="21">
    <source>
        <dbReference type="ARBA" id="ARBA00023166"/>
    </source>
</evidence>
<dbReference type="Pfam" id="PF07645">
    <property type="entry name" value="EGF_CA"/>
    <property type="match status" value="2"/>
</dbReference>
<dbReference type="FunFam" id="2.10.25.10:FF:000429">
    <property type="entry name" value="Cubilin"/>
    <property type="match status" value="1"/>
</dbReference>
<comment type="subcellular location">
    <subcellularLocation>
        <location evidence="2">Cell membrane</location>
        <topology evidence="2">Peripheral membrane protein</topology>
    </subcellularLocation>
    <subcellularLocation>
        <location evidence="1">Endosome</location>
    </subcellularLocation>
    <subcellularLocation>
        <location evidence="26">Lysosome membrane</location>
        <topology evidence="26">Peripheral membrane protein</topology>
    </subcellularLocation>
</comment>
<evidence type="ECO:0000256" key="13">
    <source>
        <dbReference type="ARBA" id="ARBA00022737"/>
    </source>
</evidence>
<feature type="domain" description="EGF-like" evidence="34">
    <location>
        <begin position="173"/>
        <end position="214"/>
    </location>
</feature>
<keyword evidence="9" id="KW-0645">Protease</keyword>
<feature type="domain" description="CUB" evidence="33">
    <location>
        <begin position="1065"/>
        <end position="1179"/>
    </location>
</feature>
<dbReference type="Pfam" id="PF00431">
    <property type="entry name" value="CUB"/>
    <property type="match status" value="27"/>
</dbReference>
<keyword evidence="11" id="KW-0479">Metal-binding</keyword>
<dbReference type="FunFam" id="2.60.120.290:FF:000005">
    <property type="entry name" value="Procollagen C-endopeptidase enhancer 1"/>
    <property type="match status" value="4"/>
</dbReference>
<dbReference type="GO" id="GO:0031419">
    <property type="term" value="F:cobalamin binding"/>
    <property type="evidence" value="ECO:0007669"/>
    <property type="project" value="UniProtKB-KW"/>
</dbReference>
<feature type="disulfide bond" evidence="30">
    <location>
        <begin position="2362"/>
        <end position="2389"/>
    </location>
</feature>
<name>A0A6P8QKB4_GEOSA</name>
<evidence type="ECO:0000256" key="5">
    <source>
        <dbReference type="ARBA" id="ARBA00022536"/>
    </source>
</evidence>
<gene>
    <name evidence="36" type="primary">CUBN</name>
</gene>
<dbReference type="FunFam" id="2.10.25.10:FF:000379">
    <property type="entry name" value="Cubilin"/>
    <property type="match status" value="1"/>
</dbReference>
<dbReference type="InterPro" id="IPR018097">
    <property type="entry name" value="EGF_Ca-bd_CS"/>
</dbReference>
<comment type="function">
    <text evidence="28">Endocytic receptor which plays a role in lipoprotein, vitamin and iron metabolism by facilitating their uptake. Acts together with LRP2 to mediate endocytosis of high-density lipoproteins, GC, hemoglobin, ALB, TF and SCGB1A1. Acts together with AMN to mediate endocytosis of the CBLIF-cobalamin complex. Binds to ALB, MB, Kappa and lambda-light chains, TF, hemoglobin, GC, SCGB1A1, APOA1, high density lipoprotein, and the CBLIF-cobalamin complex. Ligand binding requires calcium. Serves as important transporter in several absorptive epithelia, including intestine, renal proximal tubules and embryonic yolk sac. May play an important role in the development of the peri-implantation embryo through internalization of APOA1 and cholesterol. Binds to LGALS3 at the maternal-fetal interface.</text>
</comment>
<keyword evidence="7" id="KW-0597">Phosphoprotein</keyword>
<dbReference type="Gene3D" id="2.10.25.10">
    <property type="entry name" value="Laminin"/>
    <property type="match status" value="7"/>
</dbReference>
<dbReference type="CDD" id="cd00054">
    <property type="entry name" value="EGF_CA"/>
    <property type="match status" value="6"/>
</dbReference>
<feature type="domain" description="EGF-like" evidence="34">
    <location>
        <begin position="402"/>
        <end position="438"/>
    </location>
</feature>
<dbReference type="FunFam" id="2.60.120.290:FF:000018">
    <property type="entry name" value="cubilin"/>
    <property type="match status" value="4"/>
</dbReference>
<keyword evidence="13" id="KW-0677">Repeat</keyword>
<keyword evidence="21" id="KW-1207">Sterol metabolism</keyword>
<dbReference type="PANTHER" id="PTHR24251:SF30">
    <property type="entry name" value="MEMBRANE FRIZZLED-RELATED PROTEIN"/>
    <property type="match status" value="1"/>
</dbReference>
<dbReference type="SUPFAM" id="SSF57196">
    <property type="entry name" value="EGF/Laminin"/>
    <property type="match status" value="6"/>
</dbReference>
<keyword evidence="17" id="KW-0653">Protein transport</keyword>
<proteinExistence type="predicted"/>
<keyword evidence="25" id="KW-0170">Cobalt</keyword>
<feature type="domain" description="CUB" evidence="33">
    <location>
        <begin position="2830"/>
        <end position="2944"/>
    </location>
</feature>
<keyword evidence="6" id="KW-0153">Cholesterol metabolism</keyword>
<dbReference type="Pfam" id="PF12661">
    <property type="entry name" value="hEGF"/>
    <property type="match status" value="1"/>
</dbReference>
<evidence type="ECO:0000256" key="8">
    <source>
        <dbReference type="ARBA" id="ARBA00022628"/>
    </source>
</evidence>
<dbReference type="CTD" id="8029"/>
<evidence type="ECO:0000256" key="10">
    <source>
        <dbReference type="ARBA" id="ARBA00022685"/>
    </source>
</evidence>
<dbReference type="GO" id="GO:0005768">
    <property type="term" value="C:endosome"/>
    <property type="evidence" value="ECO:0007669"/>
    <property type="project" value="UniProtKB-SubCell"/>
</dbReference>
<dbReference type="FunFam" id="2.10.25.10:FF:000143">
    <property type="entry name" value="Protein crumbs 1"/>
    <property type="match status" value="2"/>
</dbReference>
<dbReference type="PROSITE" id="PS00010">
    <property type="entry name" value="ASX_HYDROXYL"/>
    <property type="match status" value="3"/>
</dbReference>
<feature type="disulfide bond" evidence="31">
    <location>
        <begin position="466"/>
        <end position="475"/>
    </location>
</feature>
<feature type="signal peptide" evidence="32">
    <location>
        <begin position="1"/>
        <end position="26"/>
    </location>
</feature>
<dbReference type="Gene3D" id="2.60.120.290">
    <property type="entry name" value="Spermadhesin, CUB domain"/>
    <property type="match status" value="27"/>
</dbReference>
<feature type="domain" description="CUB" evidence="33">
    <location>
        <begin position="718"/>
        <end position="830"/>
    </location>
</feature>
<feature type="domain" description="CUB" evidence="33">
    <location>
        <begin position="1296"/>
        <end position="1410"/>
    </location>
</feature>
<feature type="domain" description="CUB" evidence="33">
    <location>
        <begin position="3178"/>
        <end position="3294"/>
    </location>
</feature>
<evidence type="ECO:0000256" key="27">
    <source>
        <dbReference type="ARBA" id="ARBA00023878"/>
    </source>
</evidence>
<dbReference type="KEGG" id="gsh:117354210"/>
<accession>A0A6P8QKB4</accession>
<evidence type="ECO:0000256" key="6">
    <source>
        <dbReference type="ARBA" id="ARBA00022548"/>
    </source>
</evidence>
<dbReference type="InterPro" id="IPR000742">
    <property type="entry name" value="EGF"/>
</dbReference>
<dbReference type="SMART" id="SM00042">
    <property type="entry name" value="CUB"/>
    <property type="match status" value="27"/>
</dbReference>
<dbReference type="InterPro" id="IPR001881">
    <property type="entry name" value="EGF-like_Ca-bd_dom"/>
</dbReference>
<evidence type="ECO:0000256" key="31">
    <source>
        <dbReference type="PROSITE-ProRule" id="PRU00076"/>
    </source>
</evidence>
<feature type="domain" description="CUB" evidence="33">
    <location>
        <begin position="1644"/>
        <end position="1760"/>
    </location>
</feature>
<feature type="domain" description="CUB" evidence="33">
    <location>
        <begin position="830"/>
        <end position="942"/>
    </location>
</feature>
<feature type="domain" description="EGF-like" evidence="34">
    <location>
        <begin position="354"/>
        <end position="400"/>
    </location>
</feature>
<keyword evidence="4" id="KW-1003">Cell membrane</keyword>
<feature type="disulfide bond" evidence="31">
    <location>
        <begin position="428"/>
        <end position="437"/>
    </location>
</feature>
<evidence type="ECO:0000256" key="26">
    <source>
        <dbReference type="ARBA" id="ARBA00023765"/>
    </source>
</evidence>
<feature type="domain" description="EGF-like" evidence="34">
    <location>
        <begin position="440"/>
        <end position="476"/>
    </location>
</feature>
<dbReference type="FunFam" id="2.60.120.290:FF:000013">
    <property type="entry name" value="Membrane frizzled-related protein"/>
    <property type="match status" value="12"/>
</dbReference>
<dbReference type="PROSITE" id="PS01186">
    <property type="entry name" value="EGF_2"/>
    <property type="match status" value="1"/>
</dbReference>
<evidence type="ECO:0000256" key="22">
    <source>
        <dbReference type="ARBA" id="ARBA00023180"/>
    </source>
</evidence>
<evidence type="ECO:0000256" key="1">
    <source>
        <dbReference type="ARBA" id="ARBA00004177"/>
    </source>
</evidence>
<keyword evidence="18" id="KW-0443">Lipid metabolism</keyword>
<evidence type="ECO:0000256" key="2">
    <source>
        <dbReference type="ARBA" id="ARBA00004202"/>
    </source>
</evidence>
<feature type="domain" description="CUB" evidence="33">
    <location>
        <begin position="3298"/>
        <end position="3414"/>
    </location>
</feature>
<dbReference type="InterPro" id="IPR000859">
    <property type="entry name" value="CUB_dom"/>
</dbReference>
<feature type="disulfide bond" evidence="31">
    <location>
        <begin position="204"/>
        <end position="213"/>
    </location>
</feature>
<dbReference type="Pfam" id="PF00008">
    <property type="entry name" value="EGF"/>
    <property type="match status" value="3"/>
</dbReference>
<comment type="subunit">
    <text evidence="29">Interacts with AMN. Component of the cubam complex composed of one CUBN trimer and one AMN chain. The cubam complex can dimerize. Interacts with LRP2 in a dual-receptor complex in a calcium-dependent manner. Found in a complex with PID1/PCLI1, LRP1 and CUBNI. Interacts with LRP1 and PID1/PCLI1.</text>
</comment>
<dbReference type="GO" id="GO:0006508">
    <property type="term" value="P:proteolysis"/>
    <property type="evidence" value="ECO:0007669"/>
    <property type="project" value="UniProtKB-KW"/>
</dbReference>
<dbReference type="CDD" id="cd00041">
    <property type="entry name" value="CUB"/>
    <property type="match status" value="27"/>
</dbReference>
<dbReference type="GO" id="GO:0005509">
    <property type="term" value="F:calcium ion binding"/>
    <property type="evidence" value="ECO:0007669"/>
    <property type="project" value="InterPro"/>
</dbReference>
<evidence type="ECO:0000256" key="12">
    <source>
        <dbReference type="ARBA" id="ARBA00022729"/>
    </source>
</evidence>
<feature type="domain" description="CUB" evidence="33">
    <location>
        <begin position="1764"/>
        <end position="1876"/>
    </location>
</feature>
<dbReference type="PROSITE" id="PS00022">
    <property type="entry name" value="EGF_1"/>
    <property type="match status" value="3"/>
</dbReference>
<evidence type="ECO:0000256" key="17">
    <source>
        <dbReference type="ARBA" id="ARBA00022927"/>
    </source>
</evidence>
<feature type="domain" description="CUB" evidence="33">
    <location>
        <begin position="2478"/>
        <end position="2591"/>
    </location>
</feature>
<feature type="domain" description="CUB" evidence="33">
    <location>
        <begin position="1183"/>
        <end position="1295"/>
    </location>
</feature>
<keyword evidence="16" id="KW-0106">Calcium</keyword>